<feature type="non-terminal residue" evidence="2">
    <location>
        <position position="196"/>
    </location>
</feature>
<evidence type="ECO:0000256" key="1">
    <source>
        <dbReference type="SAM" id="Phobius"/>
    </source>
</evidence>
<name>A0A314L8D3_NICAT</name>
<sequence length="196" mass="22303">CCKFVLYLLAILALLFICWLLIVKTYLEDVSDKASMPKFFIEAITSSNIDISSSSQISAQNLTINFVVENHAPHPAMYDNAVVSILYKRNVIWSNMLGLYWQQKGERTSVQVSFGNFPVQMRNTKVANAINKENRENGYGIFTVDIMGCFDMGNEYGPMRLQVYCGDVKLQFSSPTHETGLPRKCTVELWITDKLY</sequence>
<organism evidence="2 3">
    <name type="scientific">Nicotiana attenuata</name>
    <name type="common">Coyote tobacco</name>
    <dbReference type="NCBI Taxonomy" id="49451"/>
    <lineage>
        <taxon>Eukaryota</taxon>
        <taxon>Viridiplantae</taxon>
        <taxon>Streptophyta</taxon>
        <taxon>Embryophyta</taxon>
        <taxon>Tracheophyta</taxon>
        <taxon>Spermatophyta</taxon>
        <taxon>Magnoliopsida</taxon>
        <taxon>eudicotyledons</taxon>
        <taxon>Gunneridae</taxon>
        <taxon>Pentapetalae</taxon>
        <taxon>asterids</taxon>
        <taxon>lamiids</taxon>
        <taxon>Solanales</taxon>
        <taxon>Solanaceae</taxon>
        <taxon>Nicotianoideae</taxon>
        <taxon>Nicotianeae</taxon>
        <taxon>Nicotiana</taxon>
    </lineage>
</organism>
<dbReference type="AlphaFoldDB" id="A0A314L8D3"/>
<keyword evidence="1" id="KW-0472">Membrane</keyword>
<gene>
    <name evidence="2" type="ORF">A4A49_65837</name>
</gene>
<protein>
    <recommendedName>
        <fullName evidence="4">Late embryogenesis abundant protein LEA-2 subgroup domain-containing protein</fullName>
    </recommendedName>
</protein>
<proteinExistence type="predicted"/>
<accession>A0A314L8D3</accession>
<evidence type="ECO:0000313" key="3">
    <source>
        <dbReference type="Proteomes" id="UP000187609"/>
    </source>
</evidence>
<dbReference type="Proteomes" id="UP000187609">
    <property type="component" value="Unassembled WGS sequence"/>
</dbReference>
<keyword evidence="1" id="KW-1133">Transmembrane helix</keyword>
<dbReference type="Gramene" id="OIT37828">
    <property type="protein sequence ID" value="OIT37828"/>
    <property type="gene ID" value="A4A49_65837"/>
</dbReference>
<comment type="caution">
    <text evidence="2">The sequence shown here is derived from an EMBL/GenBank/DDBJ whole genome shotgun (WGS) entry which is preliminary data.</text>
</comment>
<feature type="transmembrane region" description="Helical" evidence="1">
    <location>
        <begin position="6"/>
        <end position="27"/>
    </location>
</feature>
<evidence type="ECO:0000313" key="2">
    <source>
        <dbReference type="EMBL" id="OIT37828.1"/>
    </source>
</evidence>
<reference evidence="2" key="1">
    <citation type="submission" date="2016-11" db="EMBL/GenBank/DDBJ databases">
        <title>The genome of Nicotiana attenuata.</title>
        <authorList>
            <person name="Xu S."/>
            <person name="Brockmoeller T."/>
            <person name="Gaquerel E."/>
            <person name="Navarro A."/>
            <person name="Kuhl H."/>
            <person name="Gase K."/>
            <person name="Ling Z."/>
            <person name="Zhou W."/>
            <person name="Kreitzer C."/>
            <person name="Stanke M."/>
            <person name="Tang H."/>
            <person name="Lyons E."/>
            <person name="Pandey P."/>
            <person name="Pandey S.P."/>
            <person name="Timmermann B."/>
            <person name="Baldwin I.T."/>
        </authorList>
    </citation>
    <scope>NUCLEOTIDE SEQUENCE [LARGE SCALE GENOMIC DNA]</scope>
    <source>
        <strain evidence="2">UT</strain>
    </source>
</reference>
<keyword evidence="1" id="KW-0812">Transmembrane</keyword>
<keyword evidence="3" id="KW-1185">Reference proteome</keyword>
<dbReference type="EMBL" id="MJEQ01000264">
    <property type="protein sequence ID" value="OIT37828.1"/>
    <property type="molecule type" value="Genomic_DNA"/>
</dbReference>
<feature type="non-terminal residue" evidence="2">
    <location>
        <position position="1"/>
    </location>
</feature>
<evidence type="ECO:0008006" key="4">
    <source>
        <dbReference type="Google" id="ProtNLM"/>
    </source>
</evidence>